<feature type="region of interest" description="Disordered" evidence="1">
    <location>
        <begin position="18"/>
        <end position="85"/>
    </location>
</feature>
<dbReference type="Gramene" id="ORUFI01G05000.1">
    <property type="protein sequence ID" value="ORUFI01G05000.1"/>
    <property type="gene ID" value="ORUFI01G05000"/>
</dbReference>
<evidence type="ECO:0000313" key="3">
    <source>
        <dbReference type="Proteomes" id="UP000008022"/>
    </source>
</evidence>
<proteinExistence type="predicted"/>
<sequence length="170" mass="18379">MGPTCQLVRVSLLSCPRGTHRSLEAADREDAGDGCSSSRPSGAYSSSPPTAWNGVEERRRGRRQAETTPEFAEADRRRACGVDRSDLGGVDQAAAELKPQTVTVTVVRYRLADEGLDEELAHMRDEYDRLRRHGGPRVSGCSSPPPLTLPPPLPASSSGAAHTHPSRRPR</sequence>
<keyword evidence="3" id="KW-1185">Reference proteome</keyword>
<reference evidence="2" key="2">
    <citation type="submission" date="2015-06" db="UniProtKB">
        <authorList>
            <consortium name="EnsemblPlants"/>
        </authorList>
    </citation>
    <scope>IDENTIFICATION</scope>
</reference>
<evidence type="ECO:0000256" key="1">
    <source>
        <dbReference type="SAM" id="MobiDB-lite"/>
    </source>
</evidence>
<organism evidence="2 3">
    <name type="scientific">Oryza rufipogon</name>
    <name type="common">Brownbeard rice</name>
    <name type="synonym">Asian wild rice</name>
    <dbReference type="NCBI Taxonomy" id="4529"/>
    <lineage>
        <taxon>Eukaryota</taxon>
        <taxon>Viridiplantae</taxon>
        <taxon>Streptophyta</taxon>
        <taxon>Embryophyta</taxon>
        <taxon>Tracheophyta</taxon>
        <taxon>Spermatophyta</taxon>
        <taxon>Magnoliopsida</taxon>
        <taxon>Liliopsida</taxon>
        <taxon>Poales</taxon>
        <taxon>Poaceae</taxon>
        <taxon>BOP clade</taxon>
        <taxon>Oryzoideae</taxon>
        <taxon>Oryzeae</taxon>
        <taxon>Oryzinae</taxon>
        <taxon>Oryza</taxon>
    </lineage>
</organism>
<dbReference type="EnsemblPlants" id="ORUFI01G05000.1">
    <property type="protein sequence ID" value="ORUFI01G05000.1"/>
    <property type="gene ID" value="ORUFI01G05000"/>
</dbReference>
<feature type="region of interest" description="Disordered" evidence="1">
    <location>
        <begin position="127"/>
        <end position="170"/>
    </location>
</feature>
<feature type="compositionally biased region" description="Pro residues" evidence="1">
    <location>
        <begin position="143"/>
        <end position="154"/>
    </location>
</feature>
<protein>
    <submittedName>
        <fullName evidence="2">Uncharacterized protein</fullName>
    </submittedName>
</protein>
<dbReference type="AlphaFoldDB" id="A0A0E0MS08"/>
<dbReference type="HOGENOM" id="CLU_1573198_0_0_1"/>
<feature type="compositionally biased region" description="Basic and acidic residues" evidence="1">
    <location>
        <begin position="21"/>
        <end position="31"/>
    </location>
</feature>
<feature type="compositionally biased region" description="Low complexity" evidence="1">
    <location>
        <begin position="36"/>
        <end position="49"/>
    </location>
</feature>
<dbReference type="Proteomes" id="UP000008022">
    <property type="component" value="Unassembled WGS sequence"/>
</dbReference>
<accession>A0A0E0MS08</accession>
<feature type="compositionally biased region" description="Basic and acidic residues" evidence="1">
    <location>
        <begin position="73"/>
        <end position="85"/>
    </location>
</feature>
<reference evidence="3" key="1">
    <citation type="submission" date="2013-06" db="EMBL/GenBank/DDBJ databases">
        <authorList>
            <person name="Zhao Q."/>
        </authorList>
    </citation>
    <scope>NUCLEOTIDE SEQUENCE</scope>
    <source>
        <strain evidence="3">cv. W1943</strain>
    </source>
</reference>
<name>A0A0E0MS08_ORYRU</name>
<evidence type="ECO:0000313" key="2">
    <source>
        <dbReference type="EnsemblPlants" id="ORUFI01G05000.1"/>
    </source>
</evidence>
<feature type="compositionally biased region" description="Basic and acidic residues" evidence="1">
    <location>
        <begin position="55"/>
        <end position="65"/>
    </location>
</feature>